<organism evidence="1 2">
    <name type="scientific">Neisseria shayeganii 871</name>
    <dbReference type="NCBI Taxonomy" id="1032488"/>
    <lineage>
        <taxon>Bacteria</taxon>
        <taxon>Pseudomonadati</taxon>
        <taxon>Pseudomonadota</taxon>
        <taxon>Betaproteobacteria</taxon>
        <taxon>Neisseriales</taxon>
        <taxon>Neisseriaceae</taxon>
        <taxon>Neisseria</taxon>
    </lineage>
</organism>
<reference evidence="1 2" key="1">
    <citation type="submission" date="2011-05" db="EMBL/GenBank/DDBJ databases">
        <authorList>
            <person name="Muzny D."/>
            <person name="Qin X."/>
            <person name="Deng J."/>
            <person name="Jiang H."/>
            <person name="Liu Y."/>
            <person name="Qu J."/>
            <person name="Song X.-Z."/>
            <person name="Zhang L."/>
            <person name="Thornton R."/>
            <person name="Coyle M."/>
            <person name="Francisco L."/>
            <person name="Jackson L."/>
            <person name="Javaid M."/>
            <person name="Korchina V."/>
            <person name="Kovar C."/>
            <person name="Mata R."/>
            <person name="Mathew T."/>
            <person name="Ngo R."/>
            <person name="Nguyen L."/>
            <person name="Nguyen N."/>
            <person name="Okwuonu G."/>
            <person name="Ongeri F."/>
            <person name="Pham C."/>
            <person name="Simmons D."/>
            <person name="Wilczek-Boney K."/>
            <person name="Hale W."/>
            <person name="Jakkamsetti A."/>
            <person name="Pham P."/>
            <person name="Ruth R."/>
            <person name="San Lucas F."/>
            <person name="Warren J."/>
            <person name="Zhang J."/>
            <person name="Zhao Z."/>
            <person name="Zhou C."/>
            <person name="Zhu D."/>
            <person name="Lee S."/>
            <person name="Bess C."/>
            <person name="Blankenburg K."/>
            <person name="Forbes L."/>
            <person name="Fu Q."/>
            <person name="Gubbala S."/>
            <person name="Hirani K."/>
            <person name="Jayaseelan J.C."/>
            <person name="Lara F."/>
            <person name="Munidasa M."/>
            <person name="Palculict T."/>
            <person name="Patil S."/>
            <person name="Pu L.-L."/>
            <person name="Saada N."/>
            <person name="Tang L."/>
            <person name="Weissenberger G."/>
            <person name="Zhu Y."/>
            <person name="Hemphill L."/>
            <person name="Shang Y."/>
            <person name="Youmans B."/>
            <person name="Ayvaz T."/>
            <person name="Ross M."/>
            <person name="Santibanez J."/>
            <person name="Aqrawi P."/>
            <person name="Gross S."/>
            <person name="Joshi V."/>
            <person name="Fowler G."/>
            <person name="Nazareth L."/>
            <person name="Reid J."/>
            <person name="Worley K."/>
            <person name="Petrosino J."/>
            <person name="Highlander S."/>
            <person name="Gibbs R."/>
        </authorList>
    </citation>
    <scope>NUCLEOTIDE SEQUENCE [LARGE SCALE GENOMIC DNA]</scope>
    <source>
        <strain evidence="1 2">871</strain>
    </source>
</reference>
<dbReference type="EC" id="3.1.11.2" evidence="1"/>
<gene>
    <name evidence="1" type="primary">xthA</name>
    <name evidence="1" type="ORF">HMPREF9371_2356</name>
</gene>
<comment type="caution">
    <text evidence="1">The sequence shown here is derived from an EMBL/GenBank/DDBJ whole genome shotgun (WGS) entry which is preliminary data.</text>
</comment>
<sequence length="60" mass="7144">MKRRTGLYGEAPNHPARFLEACCIPAEKRICLILPHFLDFRDGGWPKWRRYSRENWLALS</sequence>
<accession>G4CL65</accession>
<keyword evidence="2" id="KW-1185">Reference proteome</keyword>
<dbReference type="AlphaFoldDB" id="G4CL65"/>
<name>G4CL65_9NEIS</name>
<dbReference type="GO" id="GO:0008311">
    <property type="term" value="F:double-stranded DNA 3'-5' DNA exonuclease activity"/>
    <property type="evidence" value="ECO:0007669"/>
    <property type="project" value="UniProtKB-EC"/>
</dbReference>
<evidence type="ECO:0000313" key="1">
    <source>
        <dbReference type="EMBL" id="EGY51428.1"/>
    </source>
</evidence>
<dbReference type="EMBL" id="AGAY01000080">
    <property type="protein sequence ID" value="EGY51428.1"/>
    <property type="molecule type" value="Genomic_DNA"/>
</dbReference>
<evidence type="ECO:0000313" key="2">
    <source>
        <dbReference type="Proteomes" id="UP000003019"/>
    </source>
</evidence>
<dbReference type="Proteomes" id="UP000003019">
    <property type="component" value="Unassembled WGS sequence"/>
</dbReference>
<proteinExistence type="predicted"/>
<protein>
    <submittedName>
        <fullName evidence="1">Exodeoxyribonuclease III protein</fullName>
        <ecNumber evidence="1">3.1.11.2</ecNumber>
    </submittedName>
</protein>
<dbReference type="HOGENOM" id="CLU_2936846_0_0_4"/>
<keyword evidence="1" id="KW-0378">Hydrolase</keyword>